<sequence>MYPTTLSTHSILNYTNSYLRKCSPRSAKNNQEQLQSRKAYELRYRNLAVEVKFKKQMQLLLRIERKDIQYFLHLFILRSALLLFVCAVRILCRRSNDKKREIEMSKNENR</sequence>
<dbReference type="Proteomes" id="UP000606786">
    <property type="component" value="Unassembled WGS sequence"/>
</dbReference>
<gene>
    <name evidence="2" type="ORF">CCAP1982_LOCUS12662</name>
</gene>
<keyword evidence="3" id="KW-1185">Reference proteome</keyword>
<accession>A0A811UYB4</accession>
<keyword evidence="1" id="KW-1133">Transmembrane helix</keyword>
<dbReference type="EMBL" id="CAJHJT010000034">
    <property type="protein sequence ID" value="CAD7004242.1"/>
    <property type="molecule type" value="Genomic_DNA"/>
</dbReference>
<proteinExistence type="predicted"/>
<keyword evidence="1" id="KW-0472">Membrane</keyword>
<evidence type="ECO:0000313" key="3">
    <source>
        <dbReference type="Proteomes" id="UP000606786"/>
    </source>
</evidence>
<evidence type="ECO:0000256" key="1">
    <source>
        <dbReference type="SAM" id="Phobius"/>
    </source>
</evidence>
<comment type="caution">
    <text evidence="2">The sequence shown here is derived from an EMBL/GenBank/DDBJ whole genome shotgun (WGS) entry which is preliminary data.</text>
</comment>
<feature type="transmembrane region" description="Helical" evidence="1">
    <location>
        <begin position="70"/>
        <end position="92"/>
    </location>
</feature>
<dbReference type="AlphaFoldDB" id="A0A811UYB4"/>
<keyword evidence="1" id="KW-0812">Transmembrane</keyword>
<protein>
    <submittedName>
        <fullName evidence="2">(Mediterranean fruit fly) hypothetical protein</fullName>
    </submittedName>
</protein>
<reference evidence="2" key="1">
    <citation type="submission" date="2020-11" db="EMBL/GenBank/DDBJ databases">
        <authorList>
            <person name="Whitehead M."/>
        </authorList>
    </citation>
    <scope>NUCLEOTIDE SEQUENCE</scope>
    <source>
        <strain evidence="2">EGII</strain>
    </source>
</reference>
<evidence type="ECO:0000313" key="2">
    <source>
        <dbReference type="EMBL" id="CAD7004242.1"/>
    </source>
</evidence>
<organism evidence="2 3">
    <name type="scientific">Ceratitis capitata</name>
    <name type="common">Mediterranean fruit fly</name>
    <name type="synonym">Tephritis capitata</name>
    <dbReference type="NCBI Taxonomy" id="7213"/>
    <lineage>
        <taxon>Eukaryota</taxon>
        <taxon>Metazoa</taxon>
        <taxon>Ecdysozoa</taxon>
        <taxon>Arthropoda</taxon>
        <taxon>Hexapoda</taxon>
        <taxon>Insecta</taxon>
        <taxon>Pterygota</taxon>
        <taxon>Neoptera</taxon>
        <taxon>Endopterygota</taxon>
        <taxon>Diptera</taxon>
        <taxon>Brachycera</taxon>
        <taxon>Muscomorpha</taxon>
        <taxon>Tephritoidea</taxon>
        <taxon>Tephritidae</taxon>
        <taxon>Ceratitis</taxon>
        <taxon>Ceratitis</taxon>
    </lineage>
</organism>
<name>A0A811UYB4_CERCA</name>